<gene>
    <name evidence="2" type="ORF">Esi_0029_0025</name>
</gene>
<feature type="compositionally biased region" description="Pro residues" evidence="1">
    <location>
        <begin position="366"/>
        <end position="378"/>
    </location>
</feature>
<feature type="region of interest" description="Disordered" evidence="1">
    <location>
        <begin position="1"/>
        <end position="22"/>
    </location>
</feature>
<feature type="compositionally biased region" description="Basic and acidic residues" evidence="1">
    <location>
        <begin position="1"/>
        <end position="13"/>
    </location>
</feature>
<feature type="region of interest" description="Disordered" evidence="1">
    <location>
        <begin position="101"/>
        <end position="140"/>
    </location>
</feature>
<proteinExistence type="predicted"/>
<dbReference type="Proteomes" id="UP000002630">
    <property type="component" value="Linkage Group LG17"/>
</dbReference>
<feature type="compositionally biased region" description="Polar residues" evidence="1">
    <location>
        <begin position="129"/>
        <end position="140"/>
    </location>
</feature>
<feature type="region of interest" description="Disordered" evidence="1">
    <location>
        <begin position="532"/>
        <end position="555"/>
    </location>
</feature>
<dbReference type="InterPro" id="IPR035892">
    <property type="entry name" value="C2_domain_sf"/>
</dbReference>
<dbReference type="EMBL" id="FN648475">
    <property type="protein sequence ID" value="CBJ26258.1"/>
    <property type="molecule type" value="Genomic_DNA"/>
</dbReference>
<evidence type="ECO:0000256" key="1">
    <source>
        <dbReference type="SAM" id="MobiDB-lite"/>
    </source>
</evidence>
<evidence type="ECO:0000313" key="2">
    <source>
        <dbReference type="EMBL" id="CBJ26258.1"/>
    </source>
</evidence>
<feature type="compositionally biased region" description="Low complexity" evidence="1">
    <location>
        <begin position="379"/>
        <end position="395"/>
    </location>
</feature>
<reference evidence="2 3" key="1">
    <citation type="journal article" date="2010" name="Nature">
        <title>The Ectocarpus genome and the independent evolution of multicellularity in brown algae.</title>
        <authorList>
            <person name="Cock J.M."/>
            <person name="Sterck L."/>
            <person name="Rouze P."/>
            <person name="Scornet D."/>
            <person name="Allen A.E."/>
            <person name="Amoutzias G."/>
            <person name="Anthouard V."/>
            <person name="Artiguenave F."/>
            <person name="Aury J.M."/>
            <person name="Badger J.H."/>
            <person name="Beszteri B."/>
            <person name="Billiau K."/>
            <person name="Bonnet E."/>
            <person name="Bothwell J.H."/>
            <person name="Bowler C."/>
            <person name="Boyen C."/>
            <person name="Brownlee C."/>
            <person name="Carrano C.J."/>
            <person name="Charrier B."/>
            <person name="Cho G.Y."/>
            <person name="Coelho S.M."/>
            <person name="Collen J."/>
            <person name="Corre E."/>
            <person name="Da Silva C."/>
            <person name="Delage L."/>
            <person name="Delaroque N."/>
            <person name="Dittami S.M."/>
            <person name="Doulbeau S."/>
            <person name="Elias M."/>
            <person name="Farnham G."/>
            <person name="Gachon C.M."/>
            <person name="Gschloessl B."/>
            <person name="Heesch S."/>
            <person name="Jabbari K."/>
            <person name="Jubin C."/>
            <person name="Kawai H."/>
            <person name="Kimura K."/>
            <person name="Kloareg B."/>
            <person name="Kupper F.C."/>
            <person name="Lang D."/>
            <person name="Le Bail A."/>
            <person name="Leblanc C."/>
            <person name="Lerouge P."/>
            <person name="Lohr M."/>
            <person name="Lopez P.J."/>
            <person name="Martens C."/>
            <person name="Maumus F."/>
            <person name="Michel G."/>
            <person name="Miranda-Saavedra D."/>
            <person name="Morales J."/>
            <person name="Moreau H."/>
            <person name="Motomura T."/>
            <person name="Nagasato C."/>
            <person name="Napoli C.A."/>
            <person name="Nelson D.R."/>
            <person name="Nyvall-Collen P."/>
            <person name="Peters A.F."/>
            <person name="Pommier C."/>
            <person name="Potin P."/>
            <person name="Poulain J."/>
            <person name="Quesneville H."/>
            <person name="Read B."/>
            <person name="Rensing S.A."/>
            <person name="Ritter A."/>
            <person name="Rousvoal S."/>
            <person name="Samanta M."/>
            <person name="Samson G."/>
            <person name="Schroeder D.C."/>
            <person name="Segurens B."/>
            <person name="Strittmatter M."/>
            <person name="Tonon T."/>
            <person name="Tregear J.W."/>
            <person name="Valentin K."/>
            <person name="von Dassow P."/>
            <person name="Yamagishi T."/>
            <person name="Van de Peer Y."/>
            <person name="Wincker P."/>
        </authorList>
    </citation>
    <scope>NUCLEOTIDE SEQUENCE [LARGE SCALE GENOMIC DNA]</scope>
    <source>
        <strain evidence="3">Ec32 / CCAP1310/4</strain>
    </source>
</reference>
<accession>D7FV86</accession>
<dbReference type="AlphaFoldDB" id="D7FV86"/>
<dbReference type="InParanoid" id="D7FV86"/>
<dbReference type="OrthoDB" id="191604at2759"/>
<feature type="region of interest" description="Disordered" evidence="1">
    <location>
        <begin position="366"/>
        <end position="396"/>
    </location>
</feature>
<evidence type="ECO:0000313" key="3">
    <source>
        <dbReference type="Proteomes" id="UP000002630"/>
    </source>
</evidence>
<protein>
    <recommendedName>
        <fullName evidence="4">C2 domain-containing protein</fullName>
    </recommendedName>
</protein>
<evidence type="ECO:0008006" key="4">
    <source>
        <dbReference type="Google" id="ProtNLM"/>
    </source>
</evidence>
<name>D7FV86_ECTSI</name>
<sequence>MGRIEEGEKEVRRATAGGGRRRVERDCLDVRKRAALSYRTSGQEEIEQGAWLWSASRFDRMAASSSSSTSSRSDEVWHRRLWGSVVGSSRGRSSNALSFLERSDRSTDSPTVAAATTNPWPVGFVPPQGTKSNRTTGWSQSYTPYLPRTSALAFLERAPGRARGNNIVGGAGAEDGLGTLSGGMVAAGADRGGFLPRPYDTGSECSDAEEDSDICPSMLYSCFPCFNWSRRGKRRPADLLDGGLANSVKRESRAQLSLSTPLLTEQPPSPTNFPTDVKLIEVEVESARNLPLGERVNMADLAGTYAILRITPVQEGVGEQVNQTSLATRPVNPSWGGRETFTFFVTDVAGSKAFLSLQLLYRPLRPPPAPQPLQPPLPLRRGASEASLASVSSGSRHGDVTIAEGFVDLLGLFSLVDGTYTPGTMKGNARRVAVPMREPKGKRRTRCSVMLGLRCRRVNETIDTREDRLYEYERWTRVAGWSTAGKKRAGKWSTLDGSVLSDNFADVAPGVGEDTEVVLPWCPFGGWEYSRGEETPASAGNTGTSEAGGGRRDEFAPSLGAQEWENFAVAQKGAVWMEGYVQGDQAVRRRLWRRVTAA</sequence>
<dbReference type="SUPFAM" id="SSF49562">
    <property type="entry name" value="C2 domain (Calcium/lipid-binding domain, CaLB)"/>
    <property type="match status" value="1"/>
</dbReference>
<feature type="compositionally biased region" description="Polar residues" evidence="1">
    <location>
        <begin position="108"/>
        <end position="119"/>
    </location>
</feature>
<organism evidence="2 3">
    <name type="scientific">Ectocarpus siliculosus</name>
    <name type="common">Brown alga</name>
    <name type="synonym">Conferva siliculosa</name>
    <dbReference type="NCBI Taxonomy" id="2880"/>
    <lineage>
        <taxon>Eukaryota</taxon>
        <taxon>Sar</taxon>
        <taxon>Stramenopiles</taxon>
        <taxon>Ochrophyta</taxon>
        <taxon>PX clade</taxon>
        <taxon>Phaeophyceae</taxon>
        <taxon>Ectocarpales</taxon>
        <taxon>Ectocarpaceae</taxon>
        <taxon>Ectocarpus</taxon>
    </lineage>
</organism>
<dbReference type="CDD" id="cd00030">
    <property type="entry name" value="C2"/>
    <property type="match status" value="1"/>
</dbReference>
<dbReference type="EMBL" id="FN649742">
    <property type="protein sequence ID" value="CBJ26258.1"/>
    <property type="molecule type" value="Genomic_DNA"/>
</dbReference>
<keyword evidence="3" id="KW-1185">Reference proteome</keyword>